<dbReference type="AlphaFoldDB" id="A0AAV3R735"/>
<accession>A0AAV3R735</accession>
<feature type="region of interest" description="Disordered" evidence="1">
    <location>
        <begin position="1"/>
        <end position="27"/>
    </location>
</feature>
<organism evidence="2 3">
    <name type="scientific">Lithospermum erythrorhizon</name>
    <name type="common">Purple gromwell</name>
    <name type="synonym">Lithospermum officinale var. erythrorhizon</name>
    <dbReference type="NCBI Taxonomy" id="34254"/>
    <lineage>
        <taxon>Eukaryota</taxon>
        <taxon>Viridiplantae</taxon>
        <taxon>Streptophyta</taxon>
        <taxon>Embryophyta</taxon>
        <taxon>Tracheophyta</taxon>
        <taxon>Spermatophyta</taxon>
        <taxon>Magnoliopsida</taxon>
        <taxon>eudicotyledons</taxon>
        <taxon>Gunneridae</taxon>
        <taxon>Pentapetalae</taxon>
        <taxon>asterids</taxon>
        <taxon>lamiids</taxon>
        <taxon>Boraginales</taxon>
        <taxon>Boraginaceae</taxon>
        <taxon>Boraginoideae</taxon>
        <taxon>Lithospermeae</taxon>
        <taxon>Lithospermum</taxon>
    </lineage>
</organism>
<evidence type="ECO:0000313" key="3">
    <source>
        <dbReference type="Proteomes" id="UP001454036"/>
    </source>
</evidence>
<evidence type="ECO:0000313" key="2">
    <source>
        <dbReference type="EMBL" id="GAA0171476.1"/>
    </source>
</evidence>
<feature type="region of interest" description="Disordered" evidence="1">
    <location>
        <begin position="81"/>
        <end position="106"/>
    </location>
</feature>
<feature type="compositionally biased region" description="Polar residues" evidence="1">
    <location>
        <begin position="1"/>
        <end position="21"/>
    </location>
</feature>
<protein>
    <submittedName>
        <fullName evidence="2">Uncharacterized protein</fullName>
    </submittedName>
</protein>
<feature type="compositionally biased region" description="Gly residues" evidence="1">
    <location>
        <begin position="85"/>
        <end position="97"/>
    </location>
</feature>
<comment type="caution">
    <text evidence="2">The sequence shown here is derived from an EMBL/GenBank/DDBJ whole genome shotgun (WGS) entry which is preliminary data.</text>
</comment>
<dbReference type="EMBL" id="BAABME010040894">
    <property type="protein sequence ID" value="GAA0171476.1"/>
    <property type="molecule type" value="Genomic_DNA"/>
</dbReference>
<evidence type="ECO:0000256" key="1">
    <source>
        <dbReference type="SAM" id="MobiDB-lite"/>
    </source>
</evidence>
<proteinExistence type="predicted"/>
<dbReference type="Proteomes" id="UP001454036">
    <property type="component" value="Unassembled WGS sequence"/>
</dbReference>
<sequence>MSISFSELLNSTQGFPSNNDTGLRLTGSWHKGNIGDDGRGFFKGWKLTTAKGQQRLGTDWRRLKEKTPRLKRKRWAALYSAGHEAAGGGSNGRGGGNRQNRQSPEN</sequence>
<gene>
    <name evidence="2" type="ORF">LIER_43904</name>
</gene>
<name>A0AAV3R735_LITER</name>
<keyword evidence="3" id="KW-1185">Reference proteome</keyword>
<reference evidence="2 3" key="1">
    <citation type="submission" date="2024-01" db="EMBL/GenBank/DDBJ databases">
        <title>The complete chloroplast genome sequence of Lithospermum erythrorhizon: insights into the phylogenetic relationship among Boraginaceae species and the maternal lineages of purple gromwells.</title>
        <authorList>
            <person name="Okada T."/>
            <person name="Watanabe K."/>
        </authorList>
    </citation>
    <scope>NUCLEOTIDE SEQUENCE [LARGE SCALE GENOMIC DNA]</scope>
</reference>